<dbReference type="AlphaFoldDB" id="A0A0M0JX24"/>
<evidence type="ECO:0000313" key="2">
    <source>
        <dbReference type="Proteomes" id="UP000037460"/>
    </source>
</evidence>
<dbReference type="Proteomes" id="UP000037460">
    <property type="component" value="Unassembled WGS sequence"/>
</dbReference>
<name>A0A0M0JX24_9EUKA</name>
<keyword evidence="2" id="KW-1185">Reference proteome</keyword>
<comment type="caution">
    <text evidence="1">The sequence shown here is derived from an EMBL/GenBank/DDBJ whole genome shotgun (WGS) entry which is preliminary data.</text>
</comment>
<reference evidence="2" key="1">
    <citation type="journal article" date="2015" name="PLoS Genet.">
        <title>Genome Sequence and Transcriptome Analyses of Chrysochromulina tobin: Metabolic Tools for Enhanced Algal Fitness in the Prominent Order Prymnesiales (Haptophyceae).</title>
        <authorList>
            <person name="Hovde B.T."/>
            <person name="Deodato C.R."/>
            <person name="Hunsperger H.M."/>
            <person name="Ryken S.A."/>
            <person name="Yost W."/>
            <person name="Jha R.K."/>
            <person name="Patterson J."/>
            <person name="Monnat R.J. Jr."/>
            <person name="Barlow S.B."/>
            <person name="Starkenburg S.R."/>
            <person name="Cattolico R.A."/>
        </authorList>
    </citation>
    <scope>NUCLEOTIDE SEQUENCE</scope>
    <source>
        <strain evidence="2">CCMP291</strain>
    </source>
</reference>
<organism evidence="1 2">
    <name type="scientific">Chrysochromulina tobinii</name>
    <dbReference type="NCBI Taxonomy" id="1460289"/>
    <lineage>
        <taxon>Eukaryota</taxon>
        <taxon>Haptista</taxon>
        <taxon>Haptophyta</taxon>
        <taxon>Prymnesiophyceae</taxon>
        <taxon>Prymnesiales</taxon>
        <taxon>Chrysochromulinaceae</taxon>
        <taxon>Chrysochromulina</taxon>
    </lineage>
</organism>
<dbReference type="EMBL" id="JWZX01002178">
    <property type="protein sequence ID" value="KOO30688.1"/>
    <property type="molecule type" value="Genomic_DNA"/>
</dbReference>
<protein>
    <submittedName>
        <fullName evidence="1">Uncharacterized protein</fullName>
    </submittedName>
</protein>
<gene>
    <name evidence="1" type="ORF">Ctob_008064</name>
</gene>
<evidence type="ECO:0000313" key="1">
    <source>
        <dbReference type="EMBL" id="KOO30688.1"/>
    </source>
</evidence>
<proteinExistence type="predicted"/>
<accession>A0A0M0JX24</accession>
<sequence>MGTLLAATGVRTEYEWTFDTGAGAQARGKVNEKRRSFDGWARTAAYEGLVARPELNGAIGVLLGEVEVDSGRAPVKLMAPPEHAGKTLKTKRDNLICL</sequence>